<keyword evidence="2 8" id="KW-0813">Transport</keyword>
<dbReference type="InterPro" id="IPR012910">
    <property type="entry name" value="Plug_dom"/>
</dbReference>
<name>A0A495IVC6_9SPHI</name>
<dbReference type="InterPro" id="IPR000531">
    <property type="entry name" value="Beta-barrel_TonB"/>
</dbReference>
<feature type="domain" description="TonB-dependent receptor-like beta-barrel" evidence="11">
    <location>
        <begin position="400"/>
        <end position="784"/>
    </location>
</feature>
<evidence type="ECO:0000256" key="8">
    <source>
        <dbReference type="PROSITE-ProRule" id="PRU01360"/>
    </source>
</evidence>
<feature type="chain" id="PRO_5019787985" evidence="10">
    <location>
        <begin position="28"/>
        <end position="1011"/>
    </location>
</feature>
<evidence type="ECO:0000256" key="6">
    <source>
        <dbReference type="ARBA" id="ARBA00023136"/>
    </source>
</evidence>
<dbReference type="InterPro" id="IPR023997">
    <property type="entry name" value="TonB-dep_OMP_SusC/RagA_CS"/>
</dbReference>
<evidence type="ECO:0000256" key="9">
    <source>
        <dbReference type="RuleBase" id="RU003357"/>
    </source>
</evidence>
<evidence type="ECO:0000259" key="12">
    <source>
        <dbReference type="Pfam" id="PF07715"/>
    </source>
</evidence>
<evidence type="ECO:0000256" key="4">
    <source>
        <dbReference type="ARBA" id="ARBA00022692"/>
    </source>
</evidence>
<evidence type="ECO:0000256" key="5">
    <source>
        <dbReference type="ARBA" id="ARBA00023077"/>
    </source>
</evidence>
<evidence type="ECO:0000256" key="7">
    <source>
        <dbReference type="ARBA" id="ARBA00023237"/>
    </source>
</evidence>
<organism evidence="13 14">
    <name type="scientific">Mucilaginibacter gracilis</name>
    <dbReference type="NCBI Taxonomy" id="423350"/>
    <lineage>
        <taxon>Bacteria</taxon>
        <taxon>Pseudomonadati</taxon>
        <taxon>Bacteroidota</taxon>
        <taxon>Sphingobacteriia</taxon>
        <taxon>Sphingobacteriales</taxon>
        <taxon>Sphingobacteriaceae</taxon>
        <taxon>Mucilaginibacter</taxon>
    </lineage>
</organism>
<evidence type="ECO:0000256" key="1">
    <source>
        <dbReference type="ARBA" id="ARBA00004571"/>
    </source>
</evidence>
<gene>
    <name evidence="13" type="ORF">BDD43_0530</name>
</gene>
<dbReference type="OrthoDB" id="9768177at2"/>
<dbReference type="InterPro" id="IPR036942">
    <property type="entry name" value="Beta-barrel_TonB_sf"/>
</dbReference>
<proteinExistence type="inferred from homology"/>
<dbReference type="NCBIfam" id="TIGR04056">
    <property type="entry name" value="OMP_RagA_SusC"/>
    <property type="match status" value="1"/>
</dbReference>
<dbReference type="AlphaFoldDB" id="A0A495IVC6"/>
<dbReference type="Pfam" id="PF00593">
    <property type="entry name" value="TonB_dep_Rec_b-barrel"/>
    <property type="match status" value="1"/>
</dbReference>
<dbReference type="RefSeq" id="WP_121196210.1">
    <property type="nucleotide sequence ID" value="NZ_RBKU01000001.1"/>
</dbReference>
<protein>
    <submittedName>
        <fullName evidence="13">TonB-linked SusC/RagA family outer membrane protein</fullName>
    </submittedName>
</protein>
<keyword evidence="4 8" id="KW-0812">Transmembrane</keyword>
<dbReference type="Pfam" id="PF07715">
    <property type="entry name" value="Plug"/>
    <property type="match status" value="1"/>
</dbReference>
<keyword evidence="5 9" id="KW-0798">TonB box</keyword>
<sequence length="1011" mass="110145">MEIFIRKKNLYLLLLLLLCVSPLMVTAQTELPATINSKLEGQVLDVNTKEPLPGAVISISGTTHSVSTNAEGRFNFVTGQKFPYTLIITFIGYERQEIQASGSPIKILLKQKLNQLNEVVITDGYTTQTKKSYTGSATTINGAENENKPFSSPLAALQGEVAGLNITLTNAQPGATPSVQLRGVGSTALNSNPLYVIDGMILSNPNSVLNGINQDDIESVTVLKDASATAIYGSRGSNGVIVINTKKGKAGKTQVDFSTEAGRTINIPLPAAGQPLNADQFATLFIEGVTNAGNTPAQVAALATNYGLNSGQSNDWQKITHKDGSQQQYNVSVRGGNENTKIFASAGYFTQQATTLNSDLKRITSLFNIDQKISKRIGFTTGINISNNYQNTPVGDVGSWANPVFASEILRPFQLAYNPDGSIASSSSSNIGFPAHYNPLWIAAHDNHGTSETRILFNTTLNWNIWDQLKFSSYVSADYEATQASTFLNPVLGDGSSSNGQATETNTRNYTLLTRNQLDYRYDIPGIKDFYVTAAVGYEAQKANTYTASASGVGFPLTQPTLVVLSDAATATGASSSTSNITFNSIYARLSSNYKNLFSISGSFRRDGSSVFGANNPYGNFWSVGGAWNIDGNDFFKDQRIFSSAKLRLSYGKTGNAQGIGAYSAQPLSSYGSNYTTGNGQNYNTVGNPDLTWESAKKFDIGADIGFFKDRLLFTVDYYRDIIDGLIQSVPISGTTGFNTVPYANIGAMQNTGYELSIKGTAVQTQAFSWISSFNIAVNKNKITQLANGAGANGDYYFQVGYDYHTYYTPLWAGVNPADGTALWYTDDTQTKTTTNYGSAAKEPYKTATPKFFGGFNNTFNYRGITLAVDFYYNFGNYTKDYWSTRFYDGSYYTFNKYQREFTNRWTTPGQITDVPKYIAGGGTQSSSSAYSSRFIYNASFIRLKNATLGYDLKKLNVLKNVTGVSKVYIYARGTNLWTRTYDDRLPYDPETGAVTIPAFRTYTLGLNVGF</sequence>
<feature type="domain" description="TonB-dependent receptor plug" evidence="12">
    <location>
        <begin position="130"/>
        <end position="240"/>
    </location>
</feature>
<dbReference type="Gene3D" id="2.170.130.10">
    <property type="entry name" value="TonB-dependent receptor, plug domain"/>
    <property type="match status" value="1"/>
</dbReference>
<dbReference type="Proteomes" id="UP000268007">
    <property type="component" value="Unassembled WGS sequence"/>
</dbReference>
<dbReference type="EMBL" id="RBKU01000001">
    <property type="protein sequence ID" value="RKR80423.1"/>
    <property type="molecule type" value="Genomic_DNA"/>
</dbReference>
<dbReference type="Gene3D" id="2.40.170.20">
    <property type="entry name" value="TonB-dependent receptor, beta-barrel domain"/>
    <property type="match status" value="1"/>
</dbReference>
<evidence type="ECO:0000256" key="3">
    <source>
        <dbReference type="ARBA" id="ARBA00022452"/>
    </source>
</evidence>
<keyword evidence="10" id="KW-0732">Signal</keyword>
<keyword evidence="3 8" id="KW-1134">Transmembrane beta strand</keyword>
<dbReference type="InterPro" id="IPR023996">
    <property type="entry name" value="TonB-dep_OMP_SusC/RagA"/>
</dbReference>
<comment type="subcellular location">
    <subcellularLocation>
        <location evidence="1 8">Cell outer membrane</location>
        <topology evidence="1 8">Multi-pass membrane protein</topology>
    </subcellularLocation>
</comment>
<dbReference type="SUPFAM" id="SSF56935">
    <property type="entry name" value="Porins"/>
    <property type="match status" value="1"/>
</dbReference>
<dbReference type="GO" id="GO:0009279">
    <property type="term" value="C:cell outer membrane"/>
    <property type="evidence" value="ECO:0007669"/>
    <property type="project" value="UniProtKB-SubCell"/>
</dbReference>
<evidence type="ECO:0000259" key="11">
    <source>
        <dbReference type="Pfam" id="PF00593"/>
    </source>
</evidence>
<comment type="similarity">
    <text evidence="8 9">Belongs to the TonB-dependent receptor family.</text>
</comment>
<evidence type="ECO:0000313" key="13">
    <source>
        <dbReference type="EMBL" id="RKR80423.1"/>
    </source>
</evidence>
<feature type="signal peptide" evidence="10">
    <location>
        <begin position="1"/>
        <end position="27"/>
    </location>
</feature>
<evidence type="ECO:0000256" key="2">
    <source>
        <dbReference type="ARBA" id="ARBA00022448"/>
    </source>
</evidence>
<keyword evidence="7 8" id="KW-0998">Cell outer membrane</keyword>
<dbReference type="InterPro" id="IPR008969">
    <property type="entry name" value="CarboxyPept-like_regulatory"/>
</dbReference>
<dbReference type="InterPro" id="IPR037066">
    <property type="entry name" value="Plug_dom_sf"/>
</dbReference>
<dbReference type="PROSITE" id="PS52016">
    <property type="entry name" value="TONB_DEPENDENT_REC_3"/>
    <property type="match status" value="1"/>
</dbReference>
<dbReference type="Gene3D" id="2.60.40.1120">
    <property type="entry name" value="Carboxypeptidase-like, regulatory domain"/>
    <property type="match status" value="1"/>
</dbReference>
<evidence type="ECO:0000313" key="14">
    <source>
        <dbReference type="Proteomes" id="UP000268007"/>
    </source>
</evidence>
<evidence type="ECO:0000256" key="10">
    <source>
        <dbReference type="SAM" id="SignalP"/>
    </source>
</evidence>
<keyword evidence="14" id="KW-1185">Reference proteome</keyword>
<accession>A0A495IVC6</accession>
<dbReference type="InterPro" id="IPR039426">
    <property type="entry name" value="TonB-dep_rcpt-like"/>
</dbReference>
<dbReference type="NCBIfam" id="TIGR04057">
    <property type="entry name" value="SusC_RagA_signa"/>
    <property type="match status" value="1"/>
</dbReference>
<keyword evidence="6 8" id="KW-0472">Membrane</keyword>
<dbReference type="SUPFAM" id="SSF49464">
    <property type="entry name" value="Carboxypeptidase regulatory domain-like"/>
    <property type="match status" value="1"/>
</dbReference>
<reference evidence="13 14" key="1">
    <citation type="submission" date="2018-10" db="EMBL/GenBank/DDBJ databases">
        <title>Genomic Encyclopedia of Archaeal and Bacterial Type Strains, Phase II (KMG-II): from individual species to whole genera.</title>
        <authorList>
            <person name="Goeker M."/>
        </authorList>
    </citation>
    <scope>NUCLEOTIDE SEQUENCE [LARGE SCALE GENOMIC DNA]</scope>
    <source>
        <strain evidence="13 14">DSM 18602</strain>
    </source>
</reference>
<dbReference type="Pfam" id="PF13715">
    <property type="entry name" value="CarbopepD_reg_2"/>
    <property type="match status" value="1"/>
</dbReference>
<comment type="caution">
    <text evidence="13">The sequence shown here is derived from an EMBL/GenBank/DDBJ whole genome shotgun (WGS) entry which is preliminary data.</text>
</comment>